<feature type="domain" description="Methyltransferase type 11" evidence="1">
    <location>
        <begin position="67"/>
        <end position="114"/>
    </location>
</feature>
<dbReference type="Proteomes" id="UP000645257">
    <property type="component" value="Unassembled WGS sequence"/>
</dbReference>
<dbReference type="SUPFAM" id="SSF53335">
    <property type="entry name" value="S-adenosyl-L-methionine-dependent methyltransferases"/>
    <property type="match status" value="1"/>
</dbReference>
<protein>
    <recommendedName>
        <fullName evidence="1">Methyltransferase type 11 domain-containing protein</fullName>
    </recommendedName>
</protein>
<evidence type="ECO:0000313" key="3">
    <source>
        <dbReference type="Proteomes" id="UP000645257"/>
    </source>
</evidence>
<dbReference type="RefSeq" id="WP_189530446.1">
    <property type="nucleotide sequence ID" value="NZ_BMYX01000001.1"/>
</dbReference>
<reference evidence="2" key="1">
    <citation type="journal article" date="2014" name="Int. J. Syst. Evol. Microbiol.">
        <title>Complete genome sequence of Corynebacterium casei LMG S-19264T (=DSM 44701T), isolated from a smear-ripened cheese.</title>
        <authorList>
            <consortium name="US DOE Joint Genome Institute (JGI-PGF)"/>
            <person name="Walter F."/>
            <person name="Albersmeier A."/>
            <person name="Kalinowski J."/>
            <person name="Ruckert C."/>
        </authorList>
    </citation>
    <scope>NUCLEOTIDE SEQUENCE</scope>
    <source>
        <strain evidence="2">KCTC 32182</strain>
    </source>
</reference>
<keyword evidence="3" id="KW-1185">Reference proteome</keyword>
<accession>A0A918NXW3</accession>
<dbReference type="GO" id="GO:0008757">
    <property type="term" value="F:S-adenosylmethionine-dependent methyltransferase activity"/>
    <property type="evidence" value="ECO:0007669"/>
    <property type="project" value="InterPro"/>
</dbReference>
<dbReference type="Pfam" id="PF08241">
    <property type="entry name" value="Methyltransf_11"/>
    <property type="match status" value="1"/>
</dbReference>
<dbReference type="InterPro" id="IPR029063">
    <property type="entry name" value="SAM-dependent_MTases_sf"/>
</dbReference>
<reference evidence="2" key="2">
    <citation type="submission" date="2020-09" db="EMBL/GenBank/DDBJ databases">
        <authorList>
            <person name="Sun Q."/>
            <person name="Kim S."/>
        </authorList>
    </citation>
    <scope>NUCLEOTIDE SEQUENCE</scope>
    <source>
        <strain evidence="2">KCTC 32182</strain>
    </source>
</reference>
<gene>
    <name evidence="2" type="ORF">GCM10011289_03220</name>
</gene>
<dbReference type="EMBL" id="BMYX01000001">
    <property type="protein sequence ID" value="GGY04171.1"/>
    <property type="molecule type" value="Genomic_DNA"/>
</dbReference>
<proteinExistence type="predicted"/>
<dbReference type="InterPro" id="IPR013216">
    <property type="entry name" value="Methyltransf_11"/>
</dbReference>
<dbReference type="Gene3D" id="3.40.50.150">
    <property type="entry name" value="Vaccinia Virus protein VP39"/>
    <property type="match status" value="1"/>
</dbReference>
<comment type="caution">
    <text evidence="2">The sequence shown here is derived from an EMBL/GenBank/DDBJ whole genome shotgun (WGS) entry which is preliminary data.</text>
</comment>
<evidence type="ECO:0000313" key="2">
    <source>
        <dbReference type="EMBL" id="GGY04171.1"/>
    </source>
</evidence>
<name>A0A918NXW3_9NEIS</name>
<dbReference type="AlphaFoldDB" id="A0A918NXW3"/>
<evidence type="ECO:0000259" key="1">
    <source>
        <dbReference type="Pfam" id="PF08241"/>
    </source>
</evidence>
<organism evidence="2 3">
    <name type="scientific">Paludibacterium paludis</name>
    <dbReference type="NCBI Taxonomy" id="1225769"/>
    <lineage>
        <taxon>Bacteria</taxon>
        <taxon>Pseudomonadati</taxon>
        <taxon>Pseudomonadota</taxon>
        <taxon>Betaproteobacteria</taxon>
        <taxon>Neisseriales</taxon>
        <taxon>Chromobacteriaceae</taxon>
        <taxon>Paludibacterium</taxon>
    </lineage>
</organism>
<sequence length="244" mass="27656">MRTFSEWLHQSELGAYLLKRESAWYDRAVADVFGYRAVQVGLPALDFLRENRIPWQCRAADEGGGHIVCDPTQLPFDSASLDLLLLPHVLDFSSDPHGVLREAERVLVPEGRLMLTGFNPMSLWGVRRMIQGRADAPWSGNFLTLARVKDWFRLMELEPEGGAFMAYAPPFSRADWLRQFDFMEAAGDRWWPLAAGVYAIDAVKRRRGMRLITPRWRAASATKKLLAAGGNDRHPVSRNNDGQT</sequence>